<feature type="domain" description="Peptidase S9A N-terminal" evidence="7">
    <location>
        <begin position="44"/>
        <end position="459"/>
    </location>
</feature>
<dbReference type="InterPro" id="IPR029058">
    <property type="entry name" value="AB_hydrolase_fold"/>
</dbReference>
<comment type="similarity">
    <text evidence="1">Belongs to the peptidase S9A family.</text>
</comment>
<dbReference type="Gene3D" id="3.40.50.1820">
    <property type="entry name" value="alpha/beta hydrolase"/>
    <property type="match status" value="1"/>
</dbReference>
<accession>A0ABQ4PXF8</accession>
<dbReference type="PANTHER" id="PTHR11757">
    <property type="entry name" value="PROTEASE FAMILY S9A OLIGOPEPTIDASE"/>
    <property type="match status" value="1"/>
</dbReference>
<dbReference type="InterPro" id="IPR002471">
    <property type="entry name" value="Pept_S9_AS"/>
</dbReference>
<dbReference type="Pfam" id="PF00326">
    <property type="entry name" value="Peptidase_S9"/>
    <property type="match status" value="1"/>
</dbReference>
<keyword evidence="9" id="KW-1185">Reference proteome</keyword>
<dbReference type="InterPro" id="IPR023302">
    <property type="entry name" value="Pept_S9A_N"/>
</dbReference>
<keyword evidence="2" id="KW-0645">Protease</keyword>
<dbReference type="PANTHER" id="PTHR11757:SF19">
    <property type="entry name" value="PROLYL ENDOPEPTIDASE-LIKE"/>
    <property type="match status" value="1"/>
</dbReference>
<dbReference type="SUPFAM" id="SSF53474">
    <property type="entry name" value="alpha/beta-Hydrolases"/>
    <property type="match status" value="1"/>
</dbReference>
<evidence type="ECO:0000313" key="9">
    <source>
        <dbReference type="Proteomes" id="UP001161064"/>
    </source>
</evidence>
<dbReference type="Proteomes" id="UP001161064">
    <property type="component" value="Unassembled WGS sequence"/>
</dbReference>
<comment type="caution">
    <text evidence="8">The sequence shown here is derived from an EMBL/GenBank/DDBJ whole genome shotgun (WGS) entry which is preliminary data.</text>
</comment>
<dbReference type="SUPFAM" id="SSF50993">
    <property type="entry name" value="Peptidase/esterase 'gauge' domain"/>
    <property type="match status" value="1"/>
</dbReference>
<keyword evidence="4" id="KW-0720">Serine protease</keyword>
<sequence length="737" mass="82636">MGKIMRQSIDRRNILLAGAAMTALSALPVKAQTMNPRRGAPQGPIAKKIAHEITQHGHTRTDYYHWLRDPNWQEVIDDPSKISAEIRSHLEAENAYTNAVLLEPTAKLRADLFEELKAKIKQDDSSIPARDGAWAYATRFRTGGQYPIVYRKAVDPISGEPTGKDNILIDGDKESQGEKFWRLQDWEQSPNHDLLAYFVDYEGGNKVTLRFRVTETGVDLPYKIEGASAGLVWAKDGKTCFYTLLDDNFRATKVMRHVVGDDPKRDVMIFEEKDPAFQMGIGKTSSAEYLIIYRSESESSDVLILSLTTPTASPKPFTPYRKGVEYSPDHHGKHFYIRTNADGAVDFKVAKTPIGATDAKNWRDFIPHVAGRFIENVNLYSGHMVREEAIDALPRLTVRNMVTNQEYQIEFQEEAYDLSVLRGFEWHTTKLRFTYNSPSTPTETWDYDLNTKVKVLLKTQEIPSGHDKDNYVVRRTTAMARDGASIPLTILYHKDTPIDGSAPCLLYGYGSYGISMPASFSTNRLPLVDRGMVYCIAHIRGGQDRGYQWYLDGKLMKKQNTFSDFARAAEALAEQKFVDPKKIVIEGRSAGGLLVGAVMNQRPELFAGVIGGVAFVDVINTISDGELPLTPPEWTEWGNPITSKAAYDYMMAYSPYDQVGKKPYPPLFAQTALSDSQVTYWEPTKWVAKLREFSPDAGPFLLNVNMSAGHGGASGRFDRLKEVADSHAFALWCVGKA</sequence>
<evidence type="ECO:0000259" key="6">
    <source>
        <dbReference type="Pfam" id="PF00326"/>
    </source>
</evidence>
<evidence type="ECO:0000313" key="8">
    <source>
        <dbReference type="EMBL" id="GIU67727.1"/>
    </source>
</evidence>
<evidence type="ECO:0000256" key="2">
    <source>
        <dbReference type="ARBA" id="ARBA00022670"/>
    </source>
</evidence>
<evidence type="ECO:0000256" key="4">
    <source>
        <dbReference type="ARBA" id="ARBA00022825"/>
    </source>
</evidence>
<evidence type="ECO:0000256" key="5">
    <source>
        <dbReference type="SAM" id="SignalP"/>
    </source>
</evidence>
<reference evidence="8" key="2">
    <citation type="journal article" date="2023" name="ISME Commun">
        <title>Characterization of a bloom-associated alphaproteobacterial lineage, 'Candidatus Phycosocius': insights into freshwater algal-bacterial interactions.</title>
        <authorList>
            <person name="Tanabe Y."/>
            <person name="Yamaguchi H."/>
            <person name="Yoshida M."/>
            <person name="Kai A."/>
            <person name="Okazaki Y."/>
        </authorList>
    </citation>
    <scope>NUCLEOTIDE SEQUENCE</scope>
    <source>
        <strain evidence="8">BOTRYCO-1</strain>
    </source>
</reference>
<dbReference type="InterPro" id="IPR001375">
    <property type="entry name" value="Peptidase_S9_cat"/>
</dbReference>
<keyword evidence="5" id="KW-0732">Signal</keyword>
<dbReference type="InterPro" id="IPR051543">
    <property type="entry name" value="Serine_Peptidase_S9A"/>
</dbReference>
<dbReference type="Gene3D" id="2.130.10.120">
    <property type="entry name" value="Prolyl oligopeptidase, N-terminal domain"/>
    <property type="match status" value="1"/>
</dbReference>
<gene>
    <name evidence="8" type="primary">ptrB</name>
    <name evidence="8" type="ORF">PsB1_1881</name>
</gene>
<dbReference type="Pfam" id="PF02897">
    <property type="entry name" value="Peptidase_S9_N"/>
    <property type="match status" value="1"/>
</dbReference>
<feature type="chain" id="PRO_5045198489" evidence="5">
    <location>
        <begin position="32"/>
        <end position="737"/>
    </location>
</feature>
<evidence type="ECO:0000256" key="3">
    <source>
        <dbReference type="ARBA" id="ARBA00022801"/>
    </source>
</evidence>
<organism evidence="8 9">
    <name type="scientific">Candidatus Phycosocius spiralis</name>
    <dbReference type="NCBI Taxonomy" id="2815099"/>
    <lineage>
        <taxon>Bacteria</taxon>
        <taxon>Pseudomonadati</taxon>
        <taxon>Pseudomonadota</taxon>
        <taxon>Alphaproteobacteria</taxon>
        <taxon>Caulobacterales</taxon>
        <taxon>Caulobacterales incertae sedis</taxon>
        <taxon>Candidatus Phycosocius</taxon>
    </lineage>
</organism>
<evidence type="ECO:0000259" key="7">
    <source>
        <dbReference type="Pfam" id="PF02897"/>
    </source>
</evidence>
<dbReference type="InterPro" id="IPR002470">
    <property type="entry name" value="Peptidase_S9A"/>
</dbReference>
<dbReference type="PRINTS" id="PR00862">
    <property type="entry name" value="PROLIGOPTASE"/>
</dbReference>
<feature type="signal peptide" evidence="5">
    <location>
        <begin position="1"/>
        <end position="31"/>
    </location>
</feature>
<reference evidence="8" key="1">
    <citation type="submission" date="2021-05" db="EMBL/GenBank/DDBJ databases">
        <authorList>
            <person name="Tanabe Y."/>
        </authorList>
    </citation>
    <scope>NUCLEOTIDE SEQUENCE</scope>
    <source>
        <strain evidence="8">BOTRYCO-1</strain>
    </source>
</reference>
<protein>
    <submittedName>
        <fullName evidence="8">Peptidase S9</fullName>
    </submittedName>
</protein>
<name>A0ABQ4PXF8_9PROT</name>
<evidence type="ECO:0000256" key="1">
    <source>
        <dbReference type="ARBA" id="ARBA00005228"/>
    </source>
</evidence>
<dbReference type="PROSITE" id="PS00708">
    <property type="entry name" value="PRO_ENDOPEP_SER"/>
    <property type="match status" value="1"/>
</dbReference>
<proteinExistence type="inferred from homology"/>
<dbReference type="EMBL" id="BPFZ01000013">
    <property type="protein sequence ID" value="GIU67727.1"/>
    <property type="molecule type" value="Genomic_DNA"/>
</dbReference>
<keyword evidence="3" id="KW-0378">Hydrolase</keyword>
<feature type="domain" description="Peptidase S9 prolyl oligopeptidase catalytic" evidence="6">
    <location>
        <begin position="519"/>
        <end position="736"/>
    </location>
</feature>